<feature type="non-terminal residue" evidence="1">
    <location>
        <position position="116"/>
    </location>
</feature>
<dbReference type="InterPro" id="IPR011852">
    <property type="entry name" value="TRAP_TAXI"/>
</dbReference>
<comment type="caution">
    <text evidence="1">The sequence shown here is derived from an EMBL/GenBank/DDBJ whole genome shotgun (WGS) entry which is preliminary data.</text>
</comment>
<accession>A0ABS3D271</accession>
<dbReference type="Pfam" id="PF16868">
    <property type="entry name" value="NMT1_3"/>
    <property type="match status" value="1"/>
</dbReference>
<dbReference type="RefSeq" id="WP_206597174.1">
    <property type="nucleotide sequence ID" value="NZ_JAFKCS010000761.1"/>
</dbReference>
<sequence length="116" mass="12317">LADDPAVQIGLVQSGLERQLSPDEQTRLQSLGAIYQEPLWLFYRRETGLDRIADLLPLKLGLGGEGSGTRAASDAILGANAILPEQYPDTWQNIGGGKAARALLAGELDAAFFVGP</sequence>
<feature type="non-terminal residue" evidence="1">
    <location>
        <position position="1"/>
    </location>
</feature>
<dbReference type="SUPFAM" id="SSF53850">
    <property type="entry name" value="Periplasmic binding protein-like II"/>
    <property type="match status" value="1"/>
</dbReference>
<keyword evidence="2" id="KW-1185">Reference proteome</keyword>
<dbReference type="Gene3D" id="3.40.190.10">
    <property type="entry name" value="Periplasmic binding protein-like II"/>
    <property type="match status" value="2"/>
</dbReference>
<dbReference type="EMBL" id="JAFKCS010000761">
    <property type="protein sequence ID" value="MBN7823462.1"/>
    <property type="molecule type" value="Genomic_DNA"/>
</dbReference>
<evidence type="ECO:0000313" key="2">
    <source>
        <dbReference type="Proteomes" id="UP000663992"/>
    </source>
</evidence>
<organism evidence="1 2">
    <name type="scientific">Bowmanella yangjiangensis</name>
    <dbReference type="NCBI Taxonomy" id="2811230"/>
    <lineage>
        <taxon>Bacteria</taxon>
        <taxon>Pseudomonadati</taxon>
        <taxon>Pseudomonadota</taxon>
        <taxon>Gammaproteobacteria</taxon>
        <taxon>Alteromonadales</taxon>
        <taxon>Alteromonadaceae</taxon>
        <taxon>Bowmanella</taxon>
    </lineage>
</organism>
<reference evidence="1 2" key="1">
    <citation type="submission" date="2021-03" db="EMBL/GenBank/DDBJ databases">
        <title>novel species isolated from a fishpond in China.</title>
        <authorList>
            <person name="Lu H."/>
            <person name="Cai Z."/>
        </authorList>
    </citation>
    <scope>NUCLEOTIDE SEQUENCE [LARGE SCALE GENOMIC DNA]</scope>
    <source>
        <strain evidence="1 2">Y57</strain>
    </source>
</reference>
<protein>
    <submittedName>
        <fullName evidence="1">ABC transporter substrate-binding protein</fullName>
    </submittedName>
</protein>
<evidence type="ECO:0000313" key="1">
    <source>
        <dbReference type="EMBL" id="MBN7823462.1"/>
    </source>
</evidence>
<gene>
    <name evidence="1" type="ORF">J0A65_26580</name>
</gene>
<proteinExistence type="predicted"/>
<name>A0ABS3D271_9ALTE</name>
<dbReference type="Proteomes" id="UP000663992">
    <property type="component" value="Unassembled WGS sequence"/>
</dbReference>